<evidence type="ECO:0000256" key="1">
    <source>
        <dbReference type="ARBA" id="ARBA00004196"/>
    </source>
</evidence>
<dbReference type="NCBIfam" id="TIGR01730">
    <property type="entry name" value="RND_mfp"/>
    <property type="match status" value="1"/>
</dbReference>
<dbReference type="InterPro" id="IPR058627">
    <property type="entry name" value="MdtA-like_C"/>
</dbReference>
<dbReference type="InterPro" id="IPR006143">
    <property type="entry name" value="RND_pump_MFP"/>
</dbReference>
<evidence type="ECO:0000259" key="7">
    <source>
        <dbReference type="Pfam" id="PF25954"/>
    </source>
</evidence>
<feature type="signal peptide" evidence="5">
    <location>
        <begin position="1"/>
        <end position="27"/>
    </location>
</feature>
<reference evidence="9" key="1">
    <citation type="journal article" date="2014" name="Int. J. Syst. Evol. Microbiol.">
        <title>Complete genome sequence of Corynebacterium casei LMG S-19264T (=DSM 44701T), isolated from a smear-ripened cheese.</title>
        <authorList>
            <consortium name="US DOE Joint Genome Institute (JGI-PGF)"/>
            <person name="Walter F."/>
            <person name="Albersmeier A."/>
            <person name="Kalinowski J."/>
            <person name="Ruckert C."/>
        </authorList>
    </citation>
    <scope>NUCLEOTIDE SEQUENCE</scope>
    <source>
        <strain evidence="9">CGMCC 1.7086</strain>
    </source>
</reference>
<dbReference type="InterPro" id="IPR058792">
    <property type="entry name" value="Beta-barrel_RND_2"/>
</dbReference>
<dbReference type="GO" id="GO:1990281">
    <property type="term" value="C:efflux pump complex"/>
    <property type="evidence" value="ECO:0007669"/>
    <property type="project" value="TreeGrafter"/>
</dbReference>
<dbReference type="Pfam" id="PF25954">
    <property type="entry name" value="Beta-barrel_RND_2"/>
    <property type="match status" value="1"/>
</dbReference>
<dbReference type="PANTHER" id="PTHR30469">
    <property type="entry name" value="MULTIDRUG RESISTANCE PROTEIN MDTA"/>
    <property type="match status" value="1"/>
</dbReference>
<dbReference type="AlphaFoldDB" id="A0A918DNF3"/>
<dbReference type="PANTHER" id="PTHR30469:SF16">
    <property type="entry name" value="HAE1 FAMILY EFFLUX PUMP MFP COMPONENT"/>
    <property type="match status" value="1"/>
</dbReference>
<feature type="domain" description="Multidrug resistance protein MdtA-like C-terminal permuted SH3" evidence="8">
    <location>
        <begin position="275"/>
        <end position="331"/>
    </location>
</feature>
<organism evidence="9 10">
    <name type="scientific">Bowmanella pacifica</name>
    <dbReference type="NCBI Taxonomy" id="502051"/>
    <lineage>
        <taxon>Bacteria</taxon>
        <taxon>Pseudomonadati</taxon>
        <taxon>Pseudomonadota</taxon>
        <taxon>Gammaproteobacteria</taxon>
        <taxon>Alteromonadales</taxon>
        <taxon>Alteromonadaceae</taxon>
        <taxon>Bowmanella</taxon>
    </lineage>
</organism>
<evidence type="ECO:0000259" key="6">
    <source>
        <dbReference type="Pfam" id="PF25917"/>
    </source>
</evidence>
<keyword evidence="10" id="KW-1185">Reference proteome</keyword>
<keyword evidence="3" id="KW-0813">Transport</keyword>
<dbReference type="GO" id="GO:0015562">
    <property type="term" value="F:efflux transmembrane transporter activity"/>
    <property type="evidence" value="ECO:0007669"/>
    <property type="project" value="TreeGrafter"/>
</dbReference>
<dbReference type="Gene3D" id="1.10.287.470">
    <property type="entry name" value="Helix hairpin bin"/>
    <property type="match status" value="1"/>
</dbReference>
<evidence type="ECO:0000259" key="8">
    <source>
        <dbReference type="Pfam" id="PF25967"/>
    </source>
</evidence>
<dbReference type="Pfam" id="PF25917">
    <property type="entry name" value="BSH_RND"/>
    <property type="match status" value="1"/>
</dbReference>
<dbReference type="Proteomes" id="UP000606935">
    <property type="component" value="Unassembled WGS sequence"/>
</dbReference>
<feature type="chain" id="PRO_5037502329" evidence="5">
    <location>
        <begin position="28"/>
        <end position="344"/>
    </location>
</feature>
<feature type="domain" description="CusB-like beta-barrel" evidence="7">
    <location>
        <begin position="194"/>
        <end position="268"/>
    </location>
</feature>
<feature type="coiled-coil region" evidence="4">
    <location>
        <begin position="102"/>
        <end position="153"/>
    </location>
</feature>
<dbReference type="Gene3D" id="2.40.420.20">
    <property type="match status" value="1"/>
</dbReference>
<proteinExistence type="inferred from homology"/>
<comment type="similarity">
    <text evidence="2">Belongs to the membrane fusion protein (MFP) (TC 8.A.1) family.</text>
</comment>
<evidence type="ECO:0000256" key="2">
    <source>
        <dbReference type="ARBA" id="ARBA00009477"/>
    </source>
</evidence>
<dbReference type="Pfam" id="PF25967">
    <property type="entry name" value="RND-MFP_C"/>
    <property type="match status" value="1"/>
</dbReference>
<accession>A0A918DNF3</accession>
<keyword evidence="4" id="KW-0175">Coiled coil</keyword>
<name>A0A918DNF3_9ALTE</name>
<dbReference type="SUPFAM" id="SSF111369">
    <property type="entry name" value="HlyD-like secretion proteins"/>
    <property type="match status" value="1"/>
</dbReference>
<evidence type="ECO:0000313" key="9">
    <source>
        <dbReference type="EMBL" id="GGO74723.1"/>
    </source>
</evidence>
<comment type="subcellular location">
    <subcellularLocation>
        <location evidence="1">Cell envelope</location>
    </subcellularLocation>
</comment>
<keyword evidence="5" id="KW-0732">Signal</keyword>
<gene>
    <name evidence="9" type="ORF">GCM10010982_38230</name>
</gene>
<evidence type="ECO:0000256" key="5">
    <source>
        <dbReference type="SAM" id="SignalP"/>
    </source>
</evidence>
<evidence type="ECO:0000256" key="4">
    <source>
        <dbReference type="SAM" id="Coils"/>
    </source>
</evidence>
<dbReference type="Gene3D" id="2.40.30.170">
    <property type="match status" value="1"/>
</dbReference>
<evidence type="ECO:0000256" key="3">
    <source>
        <dbReference type="ARBA" id="ARBA00022448"/>
    </source>
</evidence>
<comment type="caution">
    <text evidence="9">The sequence shown here is derived from an EMBL/GenBank/DDBJ whole genome shotgun (WGS) entry which is preliminary data.</text>
</comment>
<reference evidence="9" key="2">
    <citation type="submission" date="2020-09" db="EMBL/GenBank/DDBJ databases">
        <authorList>
            <person name="Sun Q."/>
            <person name="Zhou Y."/>
        </authorList>
    </citation>
    <scope>NUCLEOTIDE SEQUENCE</scope>
    <source>
        <strain evidence="9">CGMCC 1.7086</strain>
    </source>
</reference>
<dbReference type="InterPro" id="IPR058625">
    <property type="entry name" value="MdtA-like_BSH"/>
</dbReference>
<protein>
    <submittedName>
        <fullName evidence="9">Hemolysin D</fullName>
    </submittedName>
</protein>
<sequence length="344" mass="37129">MKLSMPAAVCGCLLVLAGYSSTLSAQGAPGGPRAARVLATDLKFEHETSRVEAVGTAEALHSVVLYPAVADRVVAVHFKPGDRVSKGQVLLELDARRQKVAVERATILLADAERTVERLTDSRKRGAIAQSQLDDAVTQRDLAKVQLDEAKVELQDRSVLAPFDGVVGLTEVEVGDRINLQTAITSIDSRAQLYVNFRAPEAALDMLHAGASLTLKPWQSQGIEIQAKIAELDSRIDTTSRTLAVRAIIDNQSDVYRPGMSFRVELNMQGDKHAVVPEVALAWGANGAYVWVAREGKAQRVEVQIKQRLKGRLLVSGALGEDEQLITEGIQSLREGQAVTIANG</sequence>
<dbReference type="Gene3D" id="2.40.50.100">
    <property type="match status" value="1"/>
</dbReference>
<dbReference type="RefSeq" id="WP_188699061.1">
    <property type="nucleotide sequence ID" value="NZ_BMLS01000009.1"/>
</dbReference>
<feature type="domain" description="Multidrug resistance protein MdtA-like barrel-sandwich hybrid" evidence="6">
    <location>
        <begin position="65"/>
        <end position="179"/>
    </location>
</feature>
<dbReference type="EMBL" id="BMLS01000009">
    <property type="protein sequence ID" value="GGO74723.1"/>
    <property type="molecule type" value="Genomic_DNA"/>
</dbReference>
<evidence type="ECO:0000313" key="10">
    <source>
        <dbReference type="Proteomes" id="UP000606935"/>
    </source>
</evidence>